<accession>A0A6U5N243</accession>
<feature type="binding site" evidence="8">
    <location>
        <position position="80"/>
    </location>
    <ligand>
        <name>chlorophyll a</name>
        <dbReference type="ChEBI" id="CHEBI:58416"/>
        <label>1</label>
    </ligand>
</feature>
<evidence type="ECO:0000256" key="7">
    <source>
        <dbReference type="ARBA" id="ARBA00023243"/>
    </source>
</evidence>
<dbReference type="GO" id="GO:0009507">
    <property type="term" value="C:chloroplast"/>
    <property type="evidence" value="ECO:0007669"/>
    <property type="project" value="UniProtKB-SubCell"/>
</dbReference>
<keyword evidence="7" id="KW-0437">Light-harvesting polypeptide</keyword>
<keyword evidence="6" id="KW-0934">Plastid</keyword>
<keyword evidence="8" id="KW-0157">Chromophore</keyword>
<organism evidence="11">
    <name type="scientific">Grammatophora oceanica</name>
    <dbReference type="NCBI Taxonomy" id="210454"/>
    <lineage>
        <taxon>Eukaryota</taxon>
        <taxon>Sar</taxon>
        <taxon>Stramenopiles</taxon>
        <taxon>Ochrophyta</taxon>
        <taxon>Bacillariophyta</taxon>
        <taxon>Fragilariophyceae</taxon>
        <taxon>Fragilariophycidae</taxon>
        <taxon>Rhabdonematales</taxon>
        <taxon>Grammatophoraceae</taxon>
        <taxon>Grammatophora</taxon>
    </lineage>
</organism>
<dbReference type="InterPro" id="IPR001344">
    <property type="entry name" value="Chloro_AB-bd_pln"/>
</dbReference>
<sequence>MKIAAAFSLFMASASAFGPFNTGKSAPTELKVASMNGWAPNDAEFAYGLPGSIDPIADFDPLGLAEKADFGTMMKYREAELQHGRVAMLAAIGMLVTEEPVEFHPLFESYNKDIGPAIRHLDEVRAVSPFFFEILAVIIGALEFNRALTGWLPPDEAEGNNLLKDGYFPGDVGFDPLGLKPEDPEEFLELHTKELQNGRVAMLGAAGMIAQELVNGKEIFVNLGVAQDRFDPSLLPVQF</sequence>
<protein>
    <recommendedName>
        <fullName evidence="12">Plastid light harvesting protein</fullName>
    </recommendedName>
</protein>
<dbReference type="Gene3D" id="1.10.3460.10">
    <property type="entry name" value="Chlorophyll a/b binding protein domain"/>
    <property type="match status" value="1"/>
</dbReference>
<dbReference type="GO" id="GO:0030076">
    <property type="term" value="C:light-harvesting complex"/>
    <property type="evidence" value="ECO:0007669"/>
    <property type="project" value="UniProtKB-KW"/>
</dbReference>
<reference evidence="11" key="1">
    <citation type="submission" date="2021-01" db="EMBL/GenBank/DDBJ databases">
        <authorList>
            <person name="Corre E."/>
            <person name="Pelletier E."/>
            <person name="Niang G."/>
            <person name="Scheremetjew M."/>
            <person name="Finn R."/>
            <person name="Kale V."/>
            <person name="Holt S."/>
            <person name="Cochrane G."/>
            <person name="Meng A."/>
            <person name="Brown T."/>
            <person name="Cohen L."/>
        </authorList>
    </citation>
    <scope>NUCLEOTIDE SEQUENCE</scope>
    <source>
        <strain evidence="11">CCMP 410</strain>
    </source>
</reference>
<evidence type="ECO:0000313" key="10">
    <source>
        <dbReference type="EMBL" id="CAD9293970.1"/>
    </source>
</evidence>
<feature type="chain" id="PRO_5036393981" description="Plastid light harvesting protein" evidence="9">
    <location>
        <begin position="17"/>
        <end position="239"/>
    </location>
</feature>
<keyword evidence="8" id="KW-0148">Chlorophyll</keyword>
<dbReference type="Pfam" id="PF00504">
    <property type="entry name" value="Chloroa_b-bind"/>
    <property type="match status" value="1"/>
</dbReference>
<dbReference type="GO" id="GO:0009765">
    <property type="term" value="P:photosynthesis, light harvesting"/>
    <property type="evidence" value="ECO:0007669"/>
    <property type="project" value="InterPro"/>
</dbReference>
<dbReference type="PANTHER" id="PTHR21649">
    <property type="entry name" value="CHLOROPHYLL A/B BINDING PROTEIN"/>
    <property type="match status" value="1"/>
</dbReference>
<feature type="binding site" evidence="8">
    <location>
        <position position="194"/>
    </location>
    <ligand>
        <name>chlorophyll a</name>
        <dbReference type="ChEBI" id="CHEBI:58416"/>
        <label>1</label>
    </ligand>
</feature>
<gene>
    <name evidence="10" type="ORF">GOCE00092_LOCUS18297</name>
    <name evidence="11" type="ORF">GOCE00092_LOCUS18324</name>
</gene>
<evidence type="ECO:0000256" key="1">
    <source>
        <dbReference type="ARBA" id="ARBA00004022"/>
    </source>
</evidence>
<comment type="subcellular location">
    <subcellularLocation>
        <location evidence="2">Plastid</location>
        <location evidence="2">Chloroplast</location>
    </subcellularLocation>
</comment>
<evidence type="ECO:0000256" key="8">
    <source>
        <dbReference type="PIRSR" id="PIRSR601344-1"/>
    </source>
</evidence>
<feature type="signal peptide" evidence="9">
    <location>
        <begin position="1"/>
        <end position="16"/>
    </location>
</feature>
<proteinExistence type="inferred from homology"/>
<evidence type="ECO:0000313" key="11">
    <source>
        <dbReference type="EMBL" id="CAD9294019.1"/>
    </source>
</evidence>
<dbReference type="GO" id="GO:0016020">
    <property type="term" value="C:membrane"/>
    <property type="evidence" value="ECO:0007669"/>
    <property type="project" value="InterPro"/>
</dbReference>
<feature type="binding site" description="axial binding residue" evidence="8">
    <location>
        <position position="85"/>
    </location>
    <ligand>
        <name>chlorophyll b</name>
        <dbReference type="ChEBI" id="CHEBI:61721"/>
        <label>1</label>
    </ligand>
    <ligandPart>
        <name>Mg</name>
        <dbReference type="ChEBI" id="CHEBI:25107"/>
    </ligandPart>
</feature>
<evidence type="ECO:0000256" key="5">
    <source>
        <dbReference type="ARBA" id="ARBA00022531"/>
    </source>
</evidence>
<evidence type="ECO:0000256" key="9">
    <source>
        <dbReference type="SAM" id="SignalP"/>
    </source>
</evidence>
<dbReference type="EMBL" id="HBGK01035392">
    <property type="protein sequence ID" value="CAD9293970.1"/>
    <property type="molecule type" value="Transcribed_RNA"/>
</dbReference>
<evidence type="ECO:0000256" key="2">
    <source>
        <dbReference type="ARBA" id="ARBA00004229"/>
    </source>
</evidence>
<dbReference type="SUPFAM" id="SSF103511">
    <property type="entry name" value="Chlorophyll a-b binding protein"/>
    <property type="match status" value="1"/>
</dbReference>
<evidence type="ECO:0000256" key="6">
    <source>
        <dbReference type="ARBA" id="ARBA00022640"/>
    </source>
</evidence>
<evidence type="ECO:0000256" key="4">
    <source>
        <dbReference type="ARBA" id="ARBA00022528"/>
    </source>
</evidence>
<feature type="binding site" evidence="8">
    <location>
        <position position="193"/>
    </location>
    <ligand>
        <name>chlorophyll a</name>
        <dbReference type="ChEBI" id="CHEBI:58416"/>
        <label>1</label>
    </ligand>
</feature>
<dbReference type="AlphaFoldDB" id="A0A6U5N243"/>
<feature type="binding site" evidence="8">
    <location>
        <position position="197"/>
    </location>
    <ligand>
        <name>chlorophyll a</name>
        <dbReference type="ChEBI" id="CHEBI:58416"/>
        <label>1</label>
    </ligand>
</feature>
<name>A0A6U5N243_9STRA</name>
<keyword evidence="5" id="KW-0602">Photosynthesis</keyword>
<feature type="binding site" evidence="8">
    <location>
        <position position="83"/>
    </location>
    <ligand>
        <name>chlorophyll a</name>
        <dbReference type="ChEBI" id="CHEBI:58416"/>
        <label>1</label>
    </ligand>
</feature>
<keyword evidence="4" id="KW-0150">Chloroplast</keyword>
<feature type="binding site" evidence="8">
    <location>
        <position position="211"/>
    </location>
    <ligand>
        <name>chlorophyll a</name>
        <dbReference type="ChEBI" id="CHEBI:58416"/>
        <label>1</label>
    </ligand>
</feature>
<comment type="similarity">
    <text evidence="3">Belongs to the fucoxanthin chlorophyll protein family.</text>
</comment>
<comment type="function">
    <text evidence="1">The light-harvesting complex (LHC) functions as a light receptor, it captures and delivers excitation energy to photosystems with which it is closely associated. Energy is transferred from the carotenoid and chlorophyll C (or B) to chlorophyll A and the photosynthetic reaction centers where it is used to synthesize ATP and reducing power.</text>
</comment>
<evidence type="ECO:0008006" key="12">
    <source>
        <dbReference type="Google" id="ProtNLM"/>
    </source>
</evidence>
<feature type="binding site" evidence="8">
    <location>
        <position position="199"/>
    </location>
    <ligand>
        <name>chlorophyll a</name>
        <dbReference type="ChEBI" id="CHEBI:58416"/>
        <label>1</label>
    </ligand>
</feature>
<dbReference type="GO" id="GO:0016168">
    <property type="term" value="F:chlorophyll binding"/>
    <property type="evidence" value="ECO:0007669"/>
    <property type="project" value="UniProtKB-KW"/>
</dbReference>
<evidence type="ECO:0000256" key="3">
    <source>
        <dbReference type="ARBA" id="ARBA00005933"/>
    </source>
</evidence>
<dbReference type="InterPro" id="IPR022796">
    <property type="entry name" value="Chloroa_b-bind"/>
</dbReference>
<keyword evidence="9" id="KW-0732">Signal</keyword>
<dbReference type="EMBL" id="HBGK01035436">
    <property type="protein sequence ID" value="CAD9294019.1"/>
    <property type="molecule type" value="Transcribed_RNA"/>
</dbReference>